<accession>A0A2T1BXG2</accession>
<organism evidence="1 2">
    <name type="scientific">Merismopedia glauca CCAP 1448/3</name>
    <dbReference type="NCBI Taxonomy" id="1296344"/>
    <lineage>
        <taxon>Bacteria</taxon>
        <taxon>Bacillati</taxon>
        <taxon>Cyanobacteriota</taxon>
        <taxon>Cyanophyceae</taxon>
        <taxon>Synechococcales</taxon>
        <taxon>Merismopediaceae</taxon>
        <taxon>Merismopedia</taxon>
    </lineage>
</organism>
<reference evidence="1 2" key="1">
    <citation type="submission" date="2018-02" db="EMBL/GenBank/DDBJ databases">
        <authorList>
            <person name="Cohen D.B."/>
            <person name="Kent A.D."/>
        </authorList>
    </citation>
    <scope>NUCLEOTIDE SEQUENCE [LARGE SCALE GENOMIC DNA]</scope>
    <source>
        <strain evidence="1 2">CCAP 1448/3</strain>
    </source>
</reference>
<evidence type="ECO:0000313" key="2">
    <source>
        <dbReference type="Proteomes" id="UP000238762"/>
    </source>
</evidence>
<proteinExistence type="predicted"/>
<sequence length="210" mass="22899">MDFNPPLADYDDIPSTYGDNVNSTSDAVGSYLKGNGFTPNITVDYRGVNPADGSSSFFDNLDFWSTDYGDLQNIAYPVVDGTLGEISLTPQTGYKVKLNSFDLAGFLRADQPNQTVRILDANYNVLLDYSPFNVEGDSGHSTFLPNLISSQTIRIQFGNSWNTGIDNINFDQVANNAVPEPATILGSLAFSIFGANSLRKRQNKKVKSQG</sequence>
<name>A0A2T1BXG2_9CYAN</name>
<evidence type="ECO:0000313" key="1">
    <source>
        <dbReference type="EMBL" id="PSB00613.1"/>
    </source>
</evidence>
<dbReference type="OrthoDB" id="485342at2"/>
<dbReference type="Proteomes" id="UP000238762">
    <property type="component" value="Unassembled WGS sequence"/>
</dbReference>
<dbReference type="RefSeq" id="WP_106291630.1">
    <property type="nucleotide sequence ID" value="NZ_CAWNTC010000226.1"/>
</dbReference>
<dbReference type="EMBL" id="PVWJ01000181">
    <property type="protein sequence ID" value="PSB00613.1"/>
    <property type="molecule type" value="Genomic_DNA"/>
</dbReference>
<reference evidence="1 2" key="2">
    <citation type="submission" date="2018-03" db="EMBL/GenBank/DDBJ databases">
        <title>The ancient ancestry and fast evolution of plastids.</title>
        <authorList>
            <person name="Moore K.R."/>
            <person name="Magnabosco C."/>
            <person name="Momper L."/>
            <person name="Gold D.A."/>
            <person name="Bosak T."/>
            <person name="Fournier G.P."/>
        </authorList>
    </citation>
    <scope>NUCLEOTIDE SEQUENCE [LARGE SCALE GENOMIC DNA]</scope>
    <source>
        <strain evidence="1 2">CCAP 1448/3</strain>
    </source>
</reference>
<comment type="caution">
    <text evidence="1">The sequence shown here is derived from an EMBL/GenBank/DDBJ whole genome shotgun (WGS) entry which is preliminary data.</text>
</comment>
<protein>
    <recommendedName>
        <fullName evidence="3">PEP-CTERM protein-sorting domain-containing protein</fullName>
    </recommendedName>
</protein>
<gene>
    <name evidence="1" type="ORF">C7B64_22550</name>
</gene>
<keyword evidence="2" id="KW-1185">Reference proteome</keyword>
<dbReference type="AlphaFoldDB" id="A0A2T1BXG2"/>
<evidence type="ECO:0008006" key="3">
    <source>
        <dbReference type="Google" id="ProtNLM"/>
    </source>
</evidence>